<feature type="domain" description="Methylamine utilisation protein MauE" evidence="7">
    <location>
        <begin position="5"/>
        <end position="137"/>
    </location>
</feature>
<evidence type="ECO:0000256" key="1">
    <source>
        <dbReference type="ARBA" id="ARBA00004141"/>
    </source>
</evidence>
<dbReference type="AlphaFoldDB" id="A0A9X4LXI5"/>
<keyword evidence="2 6" id="KW-0812">Transmembrane</keyword>
<comment type="subcellular location">
    <subcellularLocation>
        <location evidence="1">Membrane</location>
        <topology evidence="1">Multi-pass membrane protein</topology>
    </subcellularLocation>
</comment>
<evidence type="ECO:0000313" key="9">
    <source>
        <dbReference type="Proteomes" id="UP001152755"/>
    </source>
</evidence>
<dbReference type="EMBL" id="JANRHA010000001">
    <property type="protein sequence ID" value="MDG3013109.1"/>
    <property type="molecule type" value="Genomic_DNA"/>
</dbReference>
<dbReference type="GO" id="GO:0030416">
    <property type="term" value="P:methylamine metabolic process"/>
    <property type="evidence" value="ECO:0007669"/>
    <property type="project" value="InterPro"/>
</dbReference>
<evidence type="ECO:0000256" key="5">
    <source>
        <dbReference type="SAM" id="MobiDB-lite"/>
    </source>
</evidence>
<dbReference type="Pfam" id="PF07291">
    <property type="entry name" value="MauE"/>
    <property type="match status" value="1"/>
</dbReference>
<keyword evidence="4 6" id="KW-0472">Membrane</keyword>
<evidence type="ECO:0000259" key="7">
    <source>
        <dbReference type="Pfam" id="PF07291"/>
    </source>
</evidence>
<feature type="region of interest" description="Disordered" evidence="5">
    <location>
        <begin position="154"/>
        <end position="186"/>
    </location>
</feature>
<dbReference type="Proteomes" id="UP001152755">
    <property type="component" value="Unassembled WGS sequence"/>
</dbReference>
<evidence type="ECO:0000256" key="2">
    <source>
        <dbReference type="ARBA" id="ARBA00022692"/>
    </source>
</evidence>
<proteinExistence type="predicted"/>
<comment type="caution">
    <text evidence="8">The sequence shown here is derived from an EMBL/GenBank/DDBJ whole genome shotgun (WGS) entry which is preliminary data.</text>
</comment>
<evidence type="ECO:0000313" key="8">
    <source>
        <dbReference type="EMBL" id="MDG3013109.1"/>
    </source>
</evidence>
<dbReference type="GO" id="GO:0016020">
    <property type="term" value="C:membrane"/>
    <property type="evidence" value="ECO:0007669"/>
    <property type="project" value="UniProtKB-SubCell"/>
</dbReference>
<gene>
    <name evidence="8" type="ORF">NVS88_00870</name>
</gene>
<evidence type="ECO:0000256" key="6">
    <source>
        <dbReference type="SAM" id="Phobius"/>
    </source>
</evidence>
<feature type="transmembrane region" description="Helical" evidence="6">
    <location>
        <begin position="46"/>
        <end position="66"/>
    </location>
</feature>
<organism evidence="8 9">
    <name type="scientific">Speluncibacter jeojiensis</name>
    <dbReference type="NCBI Taxonomy" id="2710754"/>
    <lineage>
        <taxon>Bacteria</taxon>
        <taxon>Bacillati</taxon>
        <taxon>Actinomycetota</taxon>
        <taxon>Actinomycetes</taxon>
        <taxon>Mycobacteriales</taxon>
        <taxon>Speluncibacteraceae</taxon>
        <taxon>Speluncibacter</taxon>
    </lineage>
</organism>
<accession>A0A9X4LXI5</accession>
<dbReference type="RefSeq" id="WP_277829550.1">
    <property type="nucleotide sequence ID" value="NZ_JAAIVF010000001.1"/>
</dbReference>
<keyword evidence="9" id="KW-1185">Reference proteome</keyword>
<reference evidence="8" key="1">
    <citation type="submission" date="2022-08" db="EMBL/GenBank/DDBJ databases">
        <title>Genome analysis of Corynebacteriales strain.</title>
        <authorList>
            <person name="Lee S.D."/>
        </authorList>
    </citation>
    <scope>NUCLEOTIDE SEQUENCE</scope>
    <source>
        <strain evidence="8">D3-21</strain>
    </source>
</reference>
<evidence type="ECO:0000256" key="4">
    <source>
        <dbReference type="ARBA" id="ARBA00023136"/>
    </source>
</evidence>
<feature type="transmembrane region" description="Helical" evidence="6">
    <location>
        <begin position="73"/>
        <end position="94"/>
    </location>
</feature>
<feature type="transmembrane region" description="Helical" evidence="6">
    <location>
        <begin position="126"/>
        <end position="145"/>
    </location>
</feature>
<dbReference type="InterPro" id="IPR009908">
    <property type="entry name" value="Methylamine_util_MauE"/>
</dbReference>
<keyword evidence="3 6" id="KW-1133">Transmembrane helix</keyword>
<evidence type="ECO:0000256" key="3">
    <source>
        <dbReference type="ARBA" id="ARBA00022989"/>
    </source>
</evidence>
<protein>
    <submittedName>
        <fullName evidence="8">DoxX family membrane protein</fullName>
    </submittedName>
</protein>
<name>A0A9X4LXI5_9ACTN</name>
<sequence length="186" mass="19432">MWIRIVSVLARLGLAAVWLTSGWIKATDPNTTELAVRAYQILPESLVHPVALGLPALELALGLLLLIGLGTRVAATISGVVLLGLIAAIASSWARGLSIDCGCFGGGGAVAGVDGWDYASEIARDLGFFALAVWLMFFPHAPWSLGPRSRPRVLATDDPEVGGSADPQALAHSAELDPIADEGREN</sequence>